<name>A0A1L3MXW7_9BACI</name>
<keyword evidence="3" id="KW-1185">Reference proteome</keyword>
<dbReference type="AlphaFoldDB" id="A0A1L3MXW7"/>
<sequence>MFGTRKKEDPSKKEESDKSEPQEGNEANYFTLMEQIDDIMVSLENLKPMLKEFSPIMDYIKKKI</sequence>
<organism evidence="2 3">
    <name type="scientific">Bacillus weihaiensis</name>
    <dbReference type="NCBI Taxonomy" id="1547283"/>
    <lineage>
        <taxon>Bacteria</taxon>
        <taxon>Bacillati</taxon>
        <taxon>Bacillota</taxon>
        <taxon>Bacilli</taxon>
        <taxon>Bacillales</taxon>
        <taxon>Bacillaceae</taxon>
        <taxon>Bacillus</taxon>
    </lineage>
</organism>
<reference evidence="2 3" key="1">
    <citation type="journal article" date="2016" name="Sci. Rep.">
        <title>Complete genome sequence and transcriptomic analysis of a novel marine strain Bacillus weihaiensis reveals the mechanism of brown algae degradation.</title>
        <authorList>
            <person name="Zhu Y."/>
            <person name="Chen P."/>
            <person name="Bao Y."/>
            <person name="Men Y."/>
            <person name="Zeng Y."/>
            <person name="Yang J."/>
            <person name="Sun J."/>
            <person name="Sun Y."/>
        </authorList>
    </citation>
    <scope>NUCLEOTIDE SEQUENCE [LARGE SCALE GENOMIC DNA]</scope>
    <source>
        <strain evidence="2 3">Alg07</strain>
    </source>
</reference>
<dbReference type="Proteomes" id="UP000181936">
    <property type="component" value="Chromosome"/>
</dbReference>
<proteinExistence type="predicted"/>
<gene>
    <name evidence="2" type="ORF">A9C19_14940</name>
</gene>
<evidence type="ECO:0000313" key="3">
    <source>
        <dbReference type="Proteomes" id="UP000181936"/>
    </source>
</evidence>
<evidence type="ECO:0000313" key="2">
    <source>
        <dbReference type="EMBL" id="APH07130.1"/>
    </source>
</evidence>
<dbReference type="EMBL" id="CP016020">
    <property type="protein sequence ID" value="APH07130.1"/>
    <property type="molecule type" value="Genomic_DNA"/>
</dbReference>
<evidence type="ECO:0000256" key="1">
    <source>
        <dbReference type="SAM" id="MobiDB-lite"/>
    </source>
</evidence>
<accession>A0A1L3MXW7</accession>
<dbReference type="KEGG" id="bwh:A9C19_14940"/>
<protein>
    <submittedName>
        <fullName evidence="2">Uncharacterized protein</fullName>
    </submittedName>
</protein>
<feature type="compositionally biased region" description="Basic and acidic residues" evidence="1">
    <location>
        <begin position="1"/>
        <end position="21"/>
    </location>
</feature>
<feature type="region of interest" description="Disordered" evidence="1">
    <location>
        <begin position="1"/>
        <end position="27"/>
    </location>
</feature>